<keyword evidence="4" id="KW-1133">Transmembrane helix</keyword>
<evidence type="ECO:0000256" key="4">
    <source>
        <dbReference type="ARBA" id="ARBA00022989"/>
    </source>
</evidence>
<keyword evidence="5" id="KW-0472">Membrane</keyword>
<evidence type="ECO:0000256" key="3">
    <source>
        <dbReference type="ARBA" id="ARBA00022692"/>
    </source>
</evidence>
<dbReference type="NCBIfam" id="TIGR03954">
    <property type="entry name" value="integ_memb_HG"/>
    <property type="match status" value="1"/>
</dbReference>
<keyword evidence="3" id="KW-0812">Transmembrane</keyword>
<proteinExistence type="predicted"/>
<reference evidence="6 7" key="1">
    <citation type="journal article" date="2015" name="Genome Announc.">
        <title>Complete Genome Sequence of Corynebacterium camporealensis DSM 44610, Isolated from the Milk of a Manchega Sheep with Subclinical Mastitis.</title>
        <authorList>
            <person name="Ruckert C."/>
            <person name="Albersmeier A."/>
            <person name="Winkler A."/>
            <person name="Tauch A."/>
        </authorList>
    </citation>
    <scope>NUCLEOTIDE SEQUENCE [LARGE SCALE GENOMIC DNA]</scope>
    <source>
        <strain evidence="6 7">DSM 44610</strain>
    </source>
</reference>
<evidence type="ECO:0000256" key="5">
    <source>
        <dbReference type="ARBA" id="ARBA00023136"/>
    </source>
</evidence>
<keyword evidence="7" id="KW-1185">Reference proteome</keyword>
<organism evidence="6 7">
    <name type="scientific">Corynebacterium camporealensis</name>
    <dbReference type="NCBI Taxonomy" id="161896"/>
    <lineage>
        <taxon>Bacteria</taxon>
        <taxon>Bacillati</taxon>
        <taxon>Actinomycetota</taxon>
        <taxon>Actinomycetes</taxon>
        <taxon>Mycobacteriales</taxon>
        <taxon>Corynebacteriaceae</taxon>
        <taxon>Corynebacterium</taxon>
    </lineage>
</organism>
<evidence type="ECO:0000256" key="2">
    <source>
        <dbReference type="ARBA" id="ARBA00022475"/>
    </source>
</evidence>
<evidence type="ECO:0000313" key="7">
    <source>
        <dbReference type="Proteomes" id="UP000033566"/>
    </source>
</evidence>
<name>A0A0F6QX15_9CORY</name>
<dbReference type="Pfam" id="PF12823">
    <property type="entry name" value="DUF3817"/>
    <property type="match status" value="1"/>
</dbReference>
<dbReference type="HOGENOM" id="CLU_118524_0_0_11"/>
<accession>A0A0F6QX15</accession>
<dbReference type="PANTHER" id="PTHR40077">
    <property type="entry name" value="MEMBRANE PROTEIN-RELATED"/>
    <property type="match status" value="1"/>
</dbReference>
<dbReference type="Proteomes" id="UP000033566">
    <property type="component" value="Chromosome"/>
</dbReference>
<dbReference type="PANTHER" id="PTHR40077:SF1">
    <property type="entry name" value="MEMBRANE PROTEIN"/>
    <property type="match status" value="1"/>
</dbReference>
<dbReference type="GO" id="GO:0005886">
    <property type="term" value="C:plasma membrane"/>
    <property type="evidence" value="ECO:0007669"/>
    <property type="project" value="UniProtKB-SubCell"/>
</dbReference>
<protein>
    <submittedName>
        <fullName evidence="6">Integral membrane protein</fullName>
    </submittedName>
</protein>
<comment type="subcellular location">
    <subcellularLocation>
        <location evidence="1">Cell membrane</location>
        <topology evidence="1">Multi-pass membrane protein</topology>
    </subcellularLocation>
</comment>
<gene>
    <name evidence="6" type="ORF">UL81_06660</name>
</gene>
<dbReference type="InterPro" id="IPR023845">
    <property type="entry name" value="DUF3817_TM"/>
</dbReference>
<dbReference type="KEGG" id="ccj:UL81_06660"/>
<evidence type="ECO:0000313" key="6">
    <source>
        <dbReference type="EMBL" id="AKE39295.1"/>
    </source>
</evidence>
<dbReference type="EMBL" id="CP011311">
    <property type="protein sequence ID" value="AKE39295.1"/>
    <property type="molecule type" value="Genomic_DNA"/>
</dbReference>
<keyword evidence="2" id="KW-1003">Cell membrane</keyword>
<dbReference type="AlphaFoldDB" id="A0A0F6QX15"/>
<dbReference type="STRING" id="161896.UL81_06660"/>
<evidence type="ECO:0000256" key="1">
    <source>
        <dbReference type="ARBA" id="ARBA00004651"/>
    </source>
</evidence>
<sequence>MNRVTLCSFVLYLAALYKRSLDSIARMTPHSLHRSAAWLEMFTWAFLILAMILKYSGTTDALTPIAGGIHGFGFLCFVVMTIAVWINNRWPAGIGILGLIVSAIPFAALPFAIWAANRGYLKGGWRFSDASEEPRTLPDKGLAQLVRHPVRTIIIVLILIAVVFGILLYLGPPVDVESAIESNL</sequence>
<dbReference type="PATRIC" id="fig|161896.4.peg.1308"/>